<dbReference type="Proteomes" id="UP001314205">
    <property type="component" value="Unassembled WGS sequence"/>
</dbReference>
<evidence type="ECO:0000256" key="1">
    <source>
        <dbReference type="SAM" id="MobiDB-lite"/>
    </source>
</evidence>
<comment type="caution">
    <text evidence="2">The sequence shown here is derived from an EMBL/GenBank/DDBJ whole genome shotgun (WGS) entry which is preliminary data.</text>
</comment>
<name>A0AAV1LKM5_9NEOP</name>
<evidence type="ECO:0000313" key="3">
    <source>
        <dbReference type="Proteomes" id="UP001314205"/>
    </source>
</evidence>
<accession>A0AAV1LKM5</accession>
<dbReference type="EMBL" id="CAVLGL010000089">
    <property type="protein sequence ID" value="CAK1594211.1"/>
    <property type="molecule type" value="Genomic_DNA"/>
</dbReference>
<proteinExistence type="predicted"/>
<protein>
    <submittedName>
        <fullName evidence="2">Uncharacterized protein</fullName>
    </submittedName>
</protein>
<keyword evidence="3" id="KW-1185">Reference proteome</keyword>
<feature type="region of interest" description="Disordered" evidence="1">
    <location>
        <begin position="1"/>
        <end position="47"/>
    </location>
</feature>
<dbReference type="AlphaFoldDB" id="A0AAV1LKM5"/>
<reference evidence="2 3" key="1">
    <citation type="submission" date="2023-11" db="EMBL/GenBank/DDBJ databases">
        <authorList>
            <person name="Hedman E."/>
            <person name="Englund M."/>
            <person name="Stromberg M."/>
            <person name="Nyberg Akerstrom W."/>
            <person name="Nylinder S."/>
            <person name="Jareborg N."/>
            <person name="Kallberg Y."/>
            <person name="Kronander E."/>
        </authorList>
    </citation>
    <scope>NUCLEOTIDE SEQUENCE [LARGE SCALE GENOMIC DNA]</scope>
</reference>
<organism evidence="2 3">
    <name type="scientific">Parnassius mnemosyne</name>
    <name type="common">clouded apollo</name>
    <dbReference type="NCBI Taxonomy" id="213953"/>
    <lineage>
        <taxon>Eukaryota</taxon>
        <taxon>Metazoa</taxon>
        <taxon>Ecdysozoa</taxon>
        <taxon>Arthropoda</taxon>
        <taxon>Hexapoda</taxon>
        <taxon>Insecta</taxon>
        <taxon>Pterygota</taxon>
        <taxon>Neoptera</taxon>
        <taxon>Endopterygota</taxon>
        <taxon>Lepidoptera</taxon>
        <taxon>Glossata</taxon>
        <taxon>Ditrysia</taxon>
        <taxon>Papilionoidea</taxon>
        <taxon>Papilionidae</taxon>
        <taxon>Parnassiinae</taxon>
        <taxon>Parnassini</taxon>
        <taxon>Parnassius</taxon>
        <taxon>Driopa</taxon>
    </lineage>
</organism>
<gene>
    <name evidence="2" type="ORF">PARMNEM_LOCUS13886</name>
</gene>
<sequence length="78" mass="8227">MTPKVAPASPPHIMSPPVEDTAVKSTSQPADEHPLALASSTPSAGQNMECDGNLATRLCPLQSPKEEENSQNNIIYGK</sequence>
<evidence type="ECO:0000313" key="2">
    <source>
        <dbReference type="EMBL" id="CAK1594211.1"/>
    </source>
</evidence>